<evidence type="ECO:0000256" key="6">
    <source>
        <dbReference type="ARBA" id="ARBA00022989"/>
    </source>
</evidence>
<evidence type="ECO:0000256" key="7">
    <source>
        <dbReference type="ARBA" id="ARBA00023136"/>
    </source>
</evidence>
<feature type="transmembrane region" description="Helical" evidence="8">
    <location>
        <begin position="245"/>
        <end position="264"/>
    </location>
</feature>
<feature type="transmembrane region" description="Helical" evidence="8">
    <location>
        <begin position="150"/>
        <end position="169"/>
    </location>
</feature>
<protein>
    <submittedName>
        <fullName evidence="9">4-amino-4-deoxy-L-arabinose transferase-like glycosyltransferase</fullName>
    </submittedName>
</protein>
<evidence type="ECO:0000256" key="8">
    <source>
        <dbReference type="SAM" id="Phobius"/>
    </source>
</evidence>
<evidence type="ECO:0000256" key="3">
    <source>
        <dbReference type="ARBA" id="ARBA00022676"/>
    </source>
</evidence>
<dbReference type="GO" id="GO:0009103">
    <property type="term" value="P:lipopolysaccharide biosynthetic process"/>
    <property type="evidence" value="ECO:0007669"/>
    <property type="project" value="UniProtKB-ARBA"/>
</dbReference>
<reference evidence="9 10" key="1">
    <citation type="submission" date="2020-07" db="EMBL/GenBank/DDBJ databases">
        <title>Sequencing the genomes of 1000 actinobacteria strains.</title>
        <authorList>
            <person name="Klenk H.-P."/>
        </authorList>
    </citation>
    <scope>NUCLEOTIDE SEQUENCE [LARGE SCALE GENOMIC DNA]</scope>
    <source>
        <strain evidence="9 10">DSM 26487</strain>
    </source>
</reference>
<keyword evidence="10" id="KW-1185">Reference proteome</keyword>
<organism evidence="9 10">
    <name type="scientific">Nocardioides panzhihuensis</name>
    <dbReference type="NCBI Taxonomy" id="860243"/>
    <lineage>
        <taxon>Bacteria</taxon>
        <taxon>Bacillati</taxon>
        <taxon>Actinomycetota</taxon>
        <taxon>Actinomycetes</taxon>
        <taxon>Propionibacteriales</taxon>
        <taxon>Nocardioidaceae</taxon>
        <taxon>Nocardioides</taxon>
    </lineage>
</organism>
<feature type="transmembrane region" description="Helical" evidence="8">
    <location>
        <begin position="123"/>
        <end position="144"/>
    </location>
</feature>
<evidence type="ECO:0000256" key="1">
    <source>
        <dbReference type="ARBA" id="ARBA00004651"/>
    </source>
</evidence>
<dbReference type="GO" id="GO:0005886">
    <property type="term" value="C:plasma membrane"/>
    <property type="evidence" value="ECO:0007669"/>
    <property type="project" value="UniProtKB-SubCell"/>
</dbReference>
<feature type="transmembrane region" description="Helical" evidence="8">
    <location>
        <begin position="176"/>
        <end position="192"/>
    </location>
</feature>
<evidence type="ECO:0000313" key="10">
    <source>
        <dbReference type="Proteomes" id="UP000564496"/>
    </source>
</evidence>
<evidence type="ECO:0000256" key="4">
    <source>
        <dbReference type="ARBA" id="ARBA00022679"/>
    </source>
</evidence>
<sequence>MTSQRTTREISVPTARPTAPQLWTAGLIANLVTCAGVCAGYALSSPLYGSKDEVAHADHAYQLWHGTLISVGDPMRMPQVWGYTLPFDWTGQHPPLFYLLLAPVVGPLTDAGHLLAAGMAARGISAVITCLVVAAVMWTTRQIVPGRPEVSIAAGLVTALSPALTRLGGIVFNDNLFVLWATLLVGQTVWLLRHGPRTRGLVLFGLYAAAALGTRLPGVVFIGLCATTLGLVWIFTGPRRDWAGVLRLGVAVVLAVAVNAWFFLRNFRDTGNWSGMQTDLVGKPGGPLHAREVRPVLDVATDPDIWRQLLIPPALQQHVTIGAVLTVVPLVLGLIVGFRVLSRSRRDLVRVATALLLLALTAVIVGIQLRYAAGGGGAYWRYLVPLTIVTSLLTAIGLTARPRLAGPAVAVWAAAAYAVFAAHVAPPNPAGGDLATAPVFQSAAWVATGIAGVAAAVGVATVLLVAVARSR</sequence>
<evidence type="ECO:0000313" key="9">
    <source>
        <dbReference type="EMBL" id="NYI76303.1"/>
    </source>
</evidence>
<dbReference type="PANTHER" id="PTHR33908">
    <property type="entry name" value="MANNOSYLTRANSFERASE YKCB-RELATED"/>
    <property type="match status" value="1"/>
</dbReference>
<feature type="transmembrane region" description="Helical" evidence="8">
    <location>
        <begin position="21"/>
        <end position="43"/>
    </location>
</feature>
<keyword evidence="6 8" id="KW-1133">Transmembrane helix</keyword>
<feature type="transmembrane region" description="Helical" evidence="8">
    <location>
        <begin position="445"/>
        <end position="468"/>
    </location>
</feature>
<keyword evidence="5 8" id="KW-0812">Transmembrane</keyword>
<evidence type="ECO:0000256" key="2">
    <source>
        <dbReference type="ARBA" id="ARBA00022475"/>
    </source>
</evidence>
<dbReference type="RefSeq" id="WP_179656963.1">
    <property type="nucleotide sequence ID" value="NZ_JACBZR010000001.1"/>
</dbReference>
<dbReference type="PANTHER" id="PTHR33908:SF11">
    <property type="entry name" value="MEMBRANE PROTEIN"/>
    <property type="match status" value="1"/>
</dbReference>
<evidence type="ECO:0000256" key="5">
    <source>
        <dbReference type="ARBA" id="ARBA00022692"/>
    </source>
</evidence>
<feature type="transmembrane region" description="Helical" evidence="8">
    <location>
        <begin position="204"/>
        <end position="233"/>
    </location>
</feature>
<comment type="subcellular location">
    <subcellularLocation>
        <location evidence="1">Cell membrane</location>
        <topology evidence="1">Multi-pass membrane protein</topology>
    </subcellularLocation>
</comment>
<feature type="transmembrane region" description="Helical" evidence="8">
    <location>
        <begin position="319"/>
        <end position="341"/>
    </location>
</feature>
<keyword evidence="7 8" id="KW-0472">Membrane</keyword>
<proteinExistence type="predicted"/>
<dbReference type="InterPro" id="IPR050297">
    <property type="entry name" value="LipidA_mod_glycosyltrf_83"/>
</dbReference>
<feature type="transmembrane region" description="Helical" evidence="8">
    <location>
        <begin position="348"/>
        <end position="367"/>
    </location>
</feature>
<dbReference type="EMBL" id="JACBZR010000001">
    <property type="protein sequence ID" value="NYI76303.1"/>
    <property type="molecule type" value="Genomic_DNA"/>
</dbReference>
<keyword evidence="4 9" id="KW-0808">Transferase</keyword>
<comment type="caution">
    <text evidence="9">The sequence shown here is derived from an EMBL/GenBank/DDBJ whole genome shotgun (WGS) entry which is preliminary data.</text>
</comment>
<dbReference type="AlphaFoldDB" id="A0A7Z0DJ60"/>
<keyword evidence="2" id="KW-1003">Cell membrane</keyword>
<keyword evidence="3" id="KW-0328">Glycosyltransferase</keyword>
<feature type="transmembrane region" description="Helical" evidence="8">
    <location>
        <begin position="405"/>
        <end position="425"/>
    </location>
</feature>
<feature type="transmembrane region" description="Helical" evidence="8">
    <location>
        <begin position="379"/>
        <end position="398"/>
    </location>
</feature>
<feature type="transmembrane region" description="Helical" evidence="8">
    <location>
        <begin position="96"/>
        <end position="116"/>
    </location>
</feature>
<name>A0A7Z0DJ60_9ACTN</name>
<dbReference type="GO" id="GO:0016763">
    <property type="term" value="F:pentosyltransferase activity"/>
    <property type="evidence" value="ECO:0007669"/>
    <property type="project" value="TreeGrafter"/>
</dbReference>
<dbReference type="Proteomes" id="UP000564496">
    <property type="component" value="Unassembled WGS sequence"/>
</dbReference>
<gene>
    <name evidence="9" type="ORF">BJ988_000951</name>
</gene>
<accession>A0A7Z0DJ60</accession>